<sequence length="240" mass="27983">MTLSDSKVLIEDAKNLLKEIELIYEIDLKNGFVSPILRVKIKQYLDNILASLEYATYEIFSRYCAKYIPSNKLKWSESRVYFPSLDDKRKFDNYINDRFPKLLDEKPEIVDILAKYQPFPTHSKWLKHLKLLCNNNKHRYLSNQTYQTNTQIKNLRFPEGGGISGFTIISQGDKSPVAYNDQPLDLENPSNLPPGVNFNGSVVKDFYFTEINEPVLKTLKRIYRSTPTIILDLETVFREN</sequence>
<name>A0A941GDD7_NIACI</name>
<gene>
    <name evidence="1" type="ORF">KD144_00475</name>
</gene>
<dbReference type="EMBL" id="JAGTPX010000001">
    <property type="protein sequence ID" value="MBR8667999.1"/>
    <property type="molecule type" value="Genomic_DNA"/>
</dbReference>
<accession>A0A941GDD7</accession>
<organism evidence="1">
    <name type="scientific">Niallia circulans</name>
    <name type="common">Bacillus circulans</name>
    <dbReference type="NCBI Taxonomy" id="1397"/>
    <lineage>
        <taxon>Bacteria</taxon>
        <taxon>Bacillati</taxon>
        <taxon>Bacillota</taxon>
        <taxon>Bacilli</taxon>
        <taxon>Bacillales</taxon>
        <taxon>Bacillaceae</taxon>
        <taxon>Niallia</taxon>
    </lineage>
</organism>
<dbReference type="AlphaFoldDB" id="A0A941GDD7"/>
<evidence type="ECO:0000313" key="1">
    <source>
        <dbReference type="EMBL" id="MBR8667999.1"/>
    </source>
</evidence>
<reference evidence="1" key="1">
    <citation type="submission" date="2021-04" db="EMBL/GenBank/DDBJ databases">
        <title>Genomic analysis of electroactive and textile dye degrading Bacillus circulans strain: DC10 isolated from constructed wetland-microbial fuel cells treating textile dye wastewaters.</title>
        <authorList>
            <person name="Patel D.U."/>
            <person name="Desai C.R."/>
        </authorList>
    </citation>
    <scope>NUCLEOTIDE SEQUENCE</scope>
    <source>
        <strain evidence="1">DC10</strain>
    </source>
</reference>
<protein>
    <submittedName>
        <fullName evidence="1">Uncharacterized protein</fullName>
    </submittedName>
</protein>
<comment type="caution">
    <text evidence="1">The sequence shown here is derived from an EMBL/GenBank/DDBJ whole genome shotgun (WGS) entry which is preliminary data.</text>
</comment>
<proteinExistence type="predicted"/>
<dbReference type="RefSeq" id="WP_212116633.1">
    <property type="nucleotide sequence ID" value="NZ_JAGTPX020000001.1"/>
</dbReference>